<keyword evidence="7" id="KW-1185">Reference proteome</keyword>
<dbReference type="PANTHER" id="PTHR11717:SF7">
    <property type="entry name" value="LOW MOLECULAR WEIGHT PHOSPHOTYROSINE PROTEIN PHOSPHATASE"/>
    <property type="match status" value="1"/>
</dbReference>
<accession>A0ABT4VDY5</accession>
<proteinExistence type="inferred from homology"/>
<dbReference type="InterPro" id="IPR036196">
    <property type="entry name" value="Ptyr_pPase_sf"/>
</dbReference>
<dbReference type="SUPFAM" id="SSF52788">
    <property type="entry name" value="Phosphotyrosine protein phosphatases I"/>
    <property type="match status" value="1"/>
</dbReference>
<dbReference type="EMBL" id="JAQHXR010000002">
    <property type="protein sequence ID" value="MDA3968918.1"/>
    <property type="molecule type" value="Genomic_DNA"/>
</dbReference>
<name>A0ABT4VDY5_9HELI</name>
<evidence type="ECO:0000256" key="1">
    <source>
        <dbReference type="ARBA" id="ARBA00011063"/>
    </source>
</evidence>
<dbReference type="SMART" id="SM00226">
    <property type="entry name" value="LMWPc"/>
    <property type="match status" value="1"/>
</dbReference>
<organism evidence="6 7">
    <name type="scientific">Helicobacter ibis</name>
    <dbReference type="NCBI Taxonomy" id="2962633"/>
    <lineage>
        <taxon>Bacteria</taxon>
        <taxon>Pseudomonadati</taxon>
        <taxon>Campylobacterota</taxon>
        <taxon>Epsilonproteobacteria</taxon>
        <taxon>Campylobacterales</taxon>
        <taxon>Helicobacteraceae</taxon>
        <taxon>Helicobacter</taxon>
    </lineage>
</organism>
<dbReference type="EC" id="3.1.3.48" evidence="2"/>
<sequence length="147" mass="16398">MKRILFVCLGNICRSPLAEGIARELADKRGLSVVVDSAGTASYHVGSKPDDRSILVAKNYGIDISMLRSRQVSVYGDSEFDLIVAMDRSNFNDLKRMGFSNVVLMGDYGLGGEDIPDPYYYRDISGFEKVYSMLERAINTMYDELEG</sequence>
<dbReference type="Gene3D" id="3.40.50.2300">
    <property type="match status" value="1"/>
</dbReference>
<reference evidence="6 7" key="1">
    <citation type="submission" date="2023-01" db="EMBL/GenBank/DDBJ databases">
        <title>Description of Helicobacter ibis sp. nov. isolated from faecal droppings of black-faced ibis (Theristicus melanopis).</title>
        <authorList>
            <person name="Lopez-Cantillo M."/>
            <person name="Vidal-Veuthey B."/>
            <person name="Mella A."/>
            <person name="De La Haba R."/>
            <person name="Collado L."/>
        </authorList>
    </citation>
    <scope>NUCLEOTIDE SEQUENCE [LARGE SCALE GENOMIC DNA]</scope>
    <source>
        <strain evidence="6 7">A82</strain>
    </source>
</reference>
<dbReference type="PRINTS" id="PR00719">
    <property type="entry name" value="LMWPTPASE"/>
</dbReference>
<comment type="caution">
    <text evidence="6">The sequence shown here is derived from an EMBL/GenBank/DDBJ whole genome shotgun (WGS) entry which is preliminary data.</text>
</comment>
<dbReference type="Pfam" id="PF01451">
    <property type="entry name" value="LMWPc"/>
    <property type="match status" value="1"/>
</dbReference>
<gene>
    <name evidence="6" type="ORF">PF021_04425</name>
</gene>
<evidence type="ECO:0000256" key="3">
    <source>
        <dbReference type="ARBA" id="ARBA00022801"/>
    </source>
</evidence>
<evidence type="ECO:0000256" key="4">
    <source>
        <dbReference type="ARBA" id="ARBA00022912"/>
    </source>
</evidence>
<dbReference type="Proteomes" id="UP001210261">
    <property type="component" value="Unassembled WGS sequence"/>
</dbReference>
<keyword evidence="3" id="KW-0378">Hydrolase</keyword>
<evidence type="ECO:0000259" key="5">
    <source>
        <dbReference type="SMART" id="SM00226"/>
    </source>
</evidence>
<dbReference type="InterPro" id="IPR050438">
    <property type="entry name" value="LMW_PTPase"/>
</dbReference>
<evidence type="ECO:0000313" key="7">
    <source>
        <dbReference type="Proteomes" id="UP001210261"/>
    </source>
</evidence>
<dbReference type="InterPro" id="IPR017867">
    <property type="entry name" value="Tyr_phospatase_low_mol_wt"/>
</dbReference>
<dbReference type="PANTHER" id="PTHR11717">
    <property type="entry name" value="LOW MOLECULAR WEIGHT PROTEIN TYROSINE PHOSPHATASE"/>
    <property type="match status" value="1"/>
</dbReference>
<dbReference type="InterPro" id="IPR023485">
    <property type="entry name" value="Ptyr_pPase"/>
</dbReference>
<dbReference type="RefSeq" id="WP_271021210.1">
    <property type="nucleotide sequence ID" value="NZ_JAQHXR010000002.1"/>
</dbReference>
<evidence type="ECO:0000313" key="6">
    <source>
        <dbReference type="EMBL" id="MDA3968918.1"/>
    </source>
</evidence>
<protein>
    <recommendedName>
        <fullName evidence="2">protein-tyrosine-phosphatase</fullName>
        <ecNumber evidence="2">3.1.3.48</ecNumber>
    </recommendedName>
</protein>
<comment type="similarity">
    <text evidence="1">Belongs to the low molecular weight phosphotyrosine protein phosphatase family.</text>
</comment>
<evidence type="ECO:0000256" key="2">
    <source>
        <dbReference type="ARBA" id="ARBA00013064"/>
    </source>
</evidence>
<feature type="domain" description="Phosphotyrosine protein phosphatase I" evidence="5">
    <location>
        <begin position="2"/>
        <end position="144"/>
    </location>
</feature>
<dbReference type="CDD" id="cd16343">
    <property type="entry name" value="LMWPTP"/>
    <property type="match status" value="1"/>
</dbReference>
<keyword evidence="4" id="KW-0904">Protein phosphatase</keyword>